<reference evidence="3" key="1">
    <citation type="journal article" date="2019" name="Int. J. Syst. Evol. Microbiol.">
        <title>The Global Catalogue of Microorganisms (GCM) 10K type strain sequencing project: providing services to taxonomists for standard genome sequencing and annotation.</title>
        <authorList>
            <consortium name="The Broad Institute Genomics Platform"/>
            <consortium name="The Broad Institute Genome Sequencing Center for Infectious Disease"/>
            <person name="Wu L."/>
            <person name="Ma J."/>
        </authorList>
    </citation>
    <scope>NUCLEOTIDE SEQUENCE [LARGE SCALE GENOMIC DNA]</scope>
    <source>
        <strain evidence="3">JCM 16545</strain>
    </source>
</reference>
<name>A0ABW4WYF2_9BACT</name>
<evidence type="ECO:0000313" key="3">
    <source>
        <dbReference type="Proteomes" id="UP001597369"/>
    </source>
</evidence>
<gene>
    <name evidence="2" type="ORF">ACFSKU_11215</name>
</gene>
<evidence type="ECO:0000313" key="2">
    <source>
        <dbReference type="EMBL" id="MFD2067454.1"/>
    </source>
</evidence>
<comment type="caution">
    <text evidence="2">The sequence shown here is derived from an EMBL/GenBank/DDBJ whole genome shotgun (WGS) entry which is preliminary data.</text>
</comment>
<protein>
    <submittedName>
        <fullName evidence="2">Uncharacterized protein</fullName>
    </submittedName>
</protein>
<keyword evidence="3" id="KW-1185">Reference proteome</keyword>
<evidence type="ECO:0000256" key="1">
    <source>
        <dbReference type="SAM" id="MobiDB-lite"/>
    </source>
</evidence>
<organism evidence="2 3">
    <name type="scientific">Pontibacter silvestris</name>
    <dbReference type="NCBI Taxonomy" id="2305183"/>
    <lineage>
        <taxon>Bacteria</taxon>
        <taxon>Pseudomonadati</taxon>
        <taxon>Bacteroidota</taxon>
        <taxon>Cytophagia</taxon>
        <taxon>Cytophagales</taxon>
        <taxon>Hymenobacteraceae</taxon>
        <taxon>Pontibacter</taxon>
    </lineage>
</organism>
<feature type="region of interest" description="Disordered" evidence="1">
    <location>
        <begin position="43"/>
        <end position="70"/>
    </location>
</feature>
<proteinExistence type="predicted"/>
<dbReference type="RefSeq" id="WP_229958291.1">
    <property type="nucleotide sequence ID" value="NZ_JAJJWI010000002.1"/>
</dbReference>
<dbReference type="Proteomes" id="UP001597369">
    <property type="component" value="Unassembled WGS sequence"/>
</dbReference>
<dbReference type="EMBL" id="JBHUHV010000037">
    <property type="protein sequence ID" value="MFD2067454.1"/>
    <property type="molecule type" value="Genomic_DNA"/>
</dbReference>
<accession>A0ABW4WYF2</accession>
<sequence>MAALKADNINSEFLKTFLPETVYLLPEDNFTSEETAAVPEHFHGGISDQQTGSPEQLAASVSEKPSELPKKNATETKRFNVIGENLKGVVVLVTLPEHEFQNLPKLEFLQKILHAIGLQRQDVAYVNNLTGKTAQFEELKQLLPINYIISFASRVDTDLPHDKFTLYNPVAIAQVPVVFSQSLAILEHDTEHKKMLWGALKKVFL</sequence>